<sequence length="166" mass="17321">MSRSRAPLFLGLTAAGGVGYYLYSAGGSPKVAQKQAEACAVLSAQTSPTPPSNQIIMATPAAHMLTCDPLLADAHKLSAKVKGELPGRGKEAEKRTEQYGAEAGAKFDSAVSKSQAEIAKAKAEAEAYAKDVKANTLKKVDEFDRKVETEAAKAKSGISSWFGGSK</sequence>
<accession>A0ABR2XLG0</accession>
<evidence type="ECO:0000313" key="1">
    <source>
        <dbReference type="EMBL" id="KAK9774460.1"/>
    </source>
</evidence>
<comment type="caution">
    <text evidence="1">The sequence shown here is derived from an EMBL/GenBank/DDBJ whole genome shotgun (WGS) entry which is preliminary data.</text>
</comment>
<name>A0ABR2XLG0_9PEZI</name>
<organism evidence="1 2">
    <name type="scientific">Seiridium cardinale</name>
    <dbReference type="NCBI Taxonomy" id="138064"/>
    <lineage>
        <taxon>Eukaryota</taxon>
        <taxon>Fungi</taxon>
        <taxon>Dikarya</taxon>
        <taxon>Ascomycota</taxon>
        <taxon>Pezizomycotina</taxon>
        <taxon>Sordariomycetes</taxon>
        <taxon>Xylariomycetidae</taxon>
        <taxon>Amphisphaeriales</taxon>
        <taxon>Sporocadaceae</taxon>
        <taxon>Seiridium</taxon>
    </lineage>
</organism>
<proteinExistence type="predicted"/>
<evidence type="ECO:0000313" key="2">
    <source>
        <dbReference type="Proteomes" id="UP001465668"/>
    </source>
</evidence>
<dbReference type="Proteomes" id="UP001465668">
    <property type="component" value="Unassembled WGS sequence"/>
</dbReference>
<dbReference type="EMBL" id="JARVKM010000041">
    <property type="protein sequence ID" value="KAK9774460.1"/>
    <property type="molecule type" value="Genomic_DNA"/>
</dbReference>
<keyword evidence="2" id="KW-1185">Reference proteome</keyword>
<gene>
    <name evidence="1" type="ORF">SCAR479_08808</name>
</gene>
<protein>
    <submittedName>
        <fullName evidence="1">Calcofluor white hypersensitive protein</fullName>
    </submittedName>
</protein>
<reference evidence="1 2" key="1">
    <citation type="submission" date="2024-02" db="EMBL/GenBank/DDBJ databases">
        <title>First draft genome assembly of two strains of Seiridium cardinale.</title>
        <authorList>
            <person name="Emiliani G."/>
            <person name="Scali E."/>
        </authorList>
    </citation>
    <scope>NUCLEOTIDE SEQUENCE [LARGE SCALE GENOMIC DNA]</scope>
    <source>
        <strain evidence="1 2">BM-138-000479</strain>
    </source>
</reference>